<evidence type="ECO:0000256" key="2">
    <source>
        <dbReference type="ARBA" id="ARBA00022448"/>
    </source>
</evidence>
<gene>
    <name evidence="9" type="ORF">F4Y42_09005</name>
</gene>
<keyword evidence="4 7" id="KW-0812">Transmembrane</keyword>
<feature type="transmembrane region" description="Helical" evidence="7">
    <location>
        <begin position="230"/>
        <end position="251"/>
    </location>
</feature>
<organism evidence="9">
    <name type="scientific">Caldilineaceae bacterium SB0664_bin_27</name>
    <dbReference type="NCBI Taxonomy" id="2605260"/>
    <lineage>
        <taxon>Bacteria</taxon>
        <taxon>Bacillati</taxon>
        <taxon>Chloroflexota</taxon>
        <taxon>Caldilineae</taxon>
        <taxon>Caldilineales</taxon>
        <taxon>Caldilineaceae</taxon>
    </lineage>
</organism>
<dbReference type="PANTHER" id="PTHR43386:SF1">
    <property type="entry name" value="D,D-DIPEPTIDE TRANSPORT SYSTEM PERMEASE PROTEIN DDPC-RELATED"/>
    <property type="match status" value="1"/>
</dbReference>
<keyword evidence="3" id="KW-1003">Cell membrane</keyword>
<reference evidence="9" key="1">
    <citation type="submission" date="2019-09" db="EMBL/GenBank/DDBJ databases">
        <title>Characterisation of the sponge microbiome using genome-centric metagenomics.</title>
        <authorList>
            <person name="Engelberts J.P."/>
            <person name="Robbins S.J."/>
            <person name="De Goeij J.M."/>
            <person name="Aranda M."/>
            <person name="Bell S.C."/>
            <person name="Webster N.S."/>
        </authorList>
    </citation>
    <scope>NUCLEOTIDE SEQUENCE</scope>
    <source>
        <strain evidence="9">SB0664_bin_27</strain>
    </source>
</reference>
<evidence type="ECO:0000256" key="7">
    <source>
        <dbReference type="RuleBase" id="RU363032"/>
    </source>
</evidence>
<keyword evidence="2 7" id="KW-0813">Transport</keyword>
<dbReference type="Gene3D" id="1.10.3720.10">
    <property type="entry name" value="MetI-like"/>
    <property type="match status" value="1"/>
</dbReference>
<feature type="domain" description="ABC transmembrane type-1" evidence="8">
    <location>
        <begin position="63"/>
        <end position="252"/>
    </location>
</feature>
<dbReference type="InterPro" id="IPR000515">
    <property type="entry name" value="MetI-like"/>
</dbReference>
<dbReference type="PANTHER" id="PTHR43386">
    <property type="entry name" value="OLIGOPEPTIDE TRANSPORT SYSTEM PERMEASE PROTEIN APPC"/>
    <property type="match status" value="1"/>
</dbReference>
<proteinExistence type="inferred from homology"/>
<evidence type="ECO:0000256" key="1">
    <source>
        <dbReference type="ARBA" id="ARBA00004651"/>
    </source>
</evidence>
<dbReference type="PROSITE" id="PS50928">
    <property type="entry name" value="ABC_TM1"/>
    <property type="match status" value="1"/>
</dbReference>
<name>A0A6B0YV19_9CHLR</name>
<dbReference type="InterPro" id="IPR050366">
    <property type="entry name" value="BP-dependent_transpt_permease"/>
</dbReference>
<dbReference type="GO" id="GO:0055085">
    <property type="term" value="P:transmembrane transport"/>
    <property type="evidence" value="ECO:0007669"/>
    <property type="project" value="InterPro"/>
</dbReference>
<evidence type="ECO:0000256" key="4">
    <source>
        <dbReference type="ARBA" id="ARBA00022692"/>
    </source>
</evidence>
<dbReference type="Pfam" id="PF00528">
    <property type="entry name" value="BPD_transp_1"/>
    <property type="match status" value="1"/>
</dbReference>
<accession>A0A6B0YV19</accession>
<feature type="transmembrane region" description="Helical" evidence="7">
    <location>
        <begin position="67"/>
        <end position="91"/>
    </location>
</feature>
<dbReference type="SUPFAM" id="SSF161098">
    <property type="entry name" value="MetI-like"/>
    <property type="match status" value="1"/>
</dbReference>
<evidence type="ECO:0000313" key="9">
    <source>
        <dbReference type="EMBL" id="MXY93572.1"/>
    </source>
</evidence>
<keyword evidence="5 7" id="KW-1133">Transmembrane helix</keyword>
<evidence type="ECO:0000256" key="3">
    <source>
        <dbReference type="ARBA" id="ARBA00022475"/>
    </source>
</evidence>
<evidence type="ECO:0000256" key="5">
    <source>
        <dbReference type="ARBA" id="ARBA00022989"/>
    </source>
</evidence>
<comment type="subcellular location">
    <subcellularLocation>
        <location evidence="1 7">Cell membrane</location>
        <topology evidence="1 7">Multi-pass membrane protein</topology>
    </subcellularLocation>
</comment>
<dbReference type="CDD" id="cd06261">
    <property type="entry name" value="TM_PBP2"/>
    <property type="match status" value="1"/>
</dbReference>
<keyword evidence="6 7" id="KW-0472">Membrane</keyword>
<evidence type="ECO:0000256" key="6">
    <source>
        <dbReference type="ARBA" id="ARBA00023136"/>
    </source>
</evidence>
<protein>
    <submittedName>
        <fullName evidence="9">ABC transporter permease</fullName>
    </submittedName>
</protein>
<comment type="caution">
    <text evidence="9">The sequence shown here is derived from an EMBL/GenBank/DDBJ whole genome shotgun (WGS) entry which is preliminary data.</text>
</comment>
<dbReference type="InterPro" id="IPR035906">
    <property type="entry name" value="MetI-like_sf"/>
</dbReference>
<comment type="similarity">
    <text evidence="7">Belongs to the binding-protein-dependent transport system permease family.</text>
</comment>
<feature type="transmembrane region" description="Helical" evidence="7">
    <location>
        <begin position="128"/>
        <end position="145"/>
    </location>
</feature>
<evidence type="ECO:0000259" key="8">
    <source>
        <dbReference type="PROSITE" id="PS50928"/>
    </source>
</evidence>
<dbReference type="GO" id="GO:0005886">
    <property type="term" value="C:plasma membrane"/>
    <property type="evidence" value="ECO:0007669"/>
    <property type="project" value="UniProtKB-SubCell"/>
</dbReference>
<dbReference type="EMBL" id="VXRG01000074">
    <property type="protein sequence ID" value="MXY93572.1"/>
    <property type="molecule type" value="Genomic_DNA"/>
</dbReference>
<sequence length="263" mass="28497">MQISQVSLAVLEILPRGASEGIELLWRLIRAGRRGTRAFLWPFCALELNPGEWKEGGEVALCEHLSLAIGFISNIIALGIGLPYGAAAAWYGGAVDFVLIRIIEIINSVPNLLLGILIISVLGPGFRNVLFVFAVTGWMGIARLVRGQFLSLREQDYVLAATCIGVPNYRIIIRHLLPNTLSPIIVSVTLGIPGAILGESGLSFLGIGINPPLPSWGRMLNDYLSAIQSHWYLAFFPGLMIALAMYAFTLMGDGLQDALDPTK</sequence>
<dbReference type="AlphaFoldDB" id="A0A6B0YV19"/>
<feature type="transmembrane region" description="Helical" evidence="7">
    <location>
        <begin position="98"/>
        <end position="122"/>
    </location>
</feature>